<dbReference type="GO" id="GO:0071972">
    <property type="term" value="F:peptidoglycan L,D-transpeptidase activity"/>
    <property type="evidence" value="ECO:0007669"/>
    <property type="project" value="TreeGrafter"/>
</dbReference>
<dbReference type="Pfam" id="PF03734">
    <property type="entry name" value="YkuD"/>
    <property type="match status" value="1"/>
</dbReference>
<protein>
    <recommendedName>
        <fullName evidence="8">L,D-TPase catalytic domain-containing protein</fullName>
    </recommendedName>
</protein>
<feature type="domain" description="L,D-TPase catalytic" evidence="8">
    <location>
        <begin position="211"/>
        <end position="343"/>
    </location>
</feature>
<comment type="similarity">
    <text evidence="2">Belongs to the YkuD family.</text>
</comment>
<dbReference type="InterPro" id="IPR038063">
    <property type="entry name" value="Transpep_catalytic_dom"/>
</dbReference>
<feature type="active site" description="Proton donor/acceptor" evidence="7">
    <location>
        <position position="303"/>
    </location>
</feature>
<feature type="active site" description="Nucleophile" evidence="7">
    <location>
        <position position="319"/>
    </location>
</feature>
<accession>A0A512MBG0</accession>
<evidence type="ECO:0000256" key="6">
    <source>
        <dbReference type="ARBA" id="ARBA00023316"/>
    </source>
</evidence>
<dbReference type="GO" id="GO:0018104">
    <property type="term" value="P:peptidoglycan-protein cross-linking"/>
    <property type="evidence" value="ECO:0007669"/>
    <property type="project" value="TreeGrafter"/>
</dbReference>
<dbReference type="PANTHER" id="PTHR30582">
    <property type="entry name" value="L,D-TRANSPEPTIDASE"/>
    <property type="match status" value="1"/>
</dbReference>
<evidence type="ECO:0000313" key="10">
    <source>
        <dbReference type="Proteomes" id="UP000321577"/>
    </source>
</evidence>
<dbReference type="InterPro" id="IPR005490">
    <property type="entry name" value="LD_TPept_cat_dom"/>
</dbReference>
<keyword evidence="3" id="KW-0808">Transferase</keyword>
<dbReference type="SUPFAM" id="SSF47090">
    <property type="entry name" value="PGBD-like"/>
    <property type="match status" value="1"/>
</dbReference>
<keyword evidence="4 7" id="KW-0133">Cell shape</keyword>
<comment type="caution">
    <text evidence="9">The sequence shown here is derived from an EMBL/GenBank/DDBJ whole genome shotgun (WGS) entry which is preliminary data.</text>
</comment>
<dbReference type="InterPro" id="IPR050979">
    <property type="entry name" value="LD-transpeptidase"/>
</dbReference>
<keyword evidence="5 7" id="KW-0573">Peptidoglycan synthesis</keyword>
<evidence type="ECO:0000256" key="5">
    <source>
        <dbReference type="ARBA" id="ARBA00022984"/>
    </source>
</evidence>
<keyword evidence="6 7" id="KW-0961">Cell wall biogenesis/degradation</keyword>
<proteinExistence type="inferred from homology"/>
<evidence type="ECO:0000256" key="3">
    <source>
        <dbReference type="ARBA" id="ARBA00022679"/>
    </source>
</evidence>
<reference evidence="9 10" key="1">
    <citation type="submission" date="2019-07" db="EMBL/GenBank/DDBJ databases">
        <title>Whole genome shotgun sequence of Brevifollis gellanilyticus NBRC 108608.</title>
        <authorList>
            <person name="Hosoyama A."/>
            <person name="Uohara A."/>
            <person name="Ohji S."/>
            <person name="Ichikawa N."/>
        </authorList>
    </citation>
    <scope>NUCLEOTIDE SEQUENCE [LARGE SCALE GENOMIC DNA]</scope>
    <source>
        <strain evidence="9 10">NBRC 108608</strain>
    </source>
</reference>
<dbReference type="GO" id="GO:0008360">
    <property type="term" value="P:regulation of cell shape"/>
    <property type="evidence" value="ECO:0007669"/>
    <property type="project" value="UniProtKB-UniRule"/>
</dbReference>
<comment type="pathway">
    <text evidence="1 7">Cell wall biogenesis; peptidoglycan biosynthesis.</text>
</comment>
<name>A0A512MBG0_9BACT</name>
<dbReference type="UniPathway" id="UPA00219"/>
<dbReference type="EMBL" id="BKAG01000025">
    <property type="protein sequence ID" value="GEP44066.1"/>
    <property type="molecule type" value="Genomic_DNA"/>
</dbReference>
<dbReference type="PANTHER" id="PTHR30582:SF30">
    <property type="entry name" value="BLR4375 PROTEIN"/>
    <property type="match status" value="1"/>
</dbReference>
<dbReference type="SUPFAM" id="SSF141523">
    <property type="entry name" value="L,D-transpeptidase catalytic domain-like"/>
    <property type="match status" value="1"/>
</dbReference>
<dbReference type="AlphaFoldDB" id="A0A512MBG0"/>
<gene>
    <name evidence="9" type="ORF">BGE01nite_33570</name>
</gene>
<evidence type="ECO:0000256" key="4">
    <source>
        <dbReference type="ARBA" id="ARBA00022960"/>
    </source>
</evidence>
<sequence length="390" mass="43558">MDMDGVIYSRPLFEILPISPEMKHLTFLFLFLLALTLRSFSAVTIPDPLPKAPEPIEDILRLQIFLDSKLFGPGKLDGRPGEFGTKALKRYQKSQGLPETELKDHTLDLSSVSELYTTYTIREEDLKFVGEVPTQPSAQSKKKYLPYDSLLEFLTERFHCAPDFLEYINLPVKMSALKPGDSVKVPNVTPFLIEELTEVAKLPEVPEFQARVIKINTIEKMLDLWEGEKLLASLPITPGSGYLATPPGTWRIIGITQMPTFRWDKSVLEYGVRSDTFYTLPIGPNNPVGIMWIGLSKPGIGIHGTNSPQTIGRSSSHGCMRTANWDVIRLVKQVSAGMTVIIEGPKAIPRPVPVAKAKKTEPTVAVEEAPPPKKGILNWLFRKTQKPPKE</sequence>
<keyword evidence="10" id="KW-1185">Reference proteome</keyword>
<evidence type="ECO:0000313" key="9">
    <source>
        <dbReference type="EMBL" id="GEP44066.1"/>
    </source>
</evidence>
<dbReference type="GO" id="GO:0071555">
    <property type="term" value="P:cell wall organization"/>
    <property type="evidence" value="ECO:0007669"/>
    <property type="project" value="UniProtKB-UniRule"/>
</dbReference>
<dbReference type="Gene3D" id="2.40.440.10">
    <property type="entry name" value="L,D-transpeptidase catalytic domain-like"/>
    <property type="match status" value="1"/>
</dbReference>
<dbReference type="PROSITE" id="PS52029">
    <property type="entry name" value="LD_TPASE"/>
    <property type="match status" value="1"/>
</dbReference>
<dbReference type="InterPro" id="IPR036365">
    <property type="entry name" value="PGBD-like_sf"/>
</dbReference>
<evidence type="ECO:0000256" key="1">
    <source>
        <dbReference type="ARBA" id="ARBA00004752"/>
    </source>
</evidence>
<organism evidence="9 10">
    <name type="scientific">Brevifollis gellanilyticus</name>
    <dbReference type="NCBI Taxonomy" id="748831"/>
    <lineage>
        <taxon>Bacteria</taxon>
        <taxon>Pseudomonadati</taxon>
        <taxon>Verrucomicrobiota</taxon>
        <taxon>Verrucomicrobiia</taxon>
        <taxon>Verrucomicrobiales</taxon>
        <taxon>Verrucomicrobiaceae</taxon>
    </lineage>
</organism>
<dbReference type="GO" id="GO:0016740">
    <property type="term" value="F:transferase activity"/>
    <property type="evidence" value="ECO:0007669"/>
    <property type="project" value="UniProtKB-KW"/>
</dbReference>
<dbReference type="Proteomes" id="UP000321577">
    <property type="component" value="Unassembled WGS sequence"/>
</dbReference>
<evidence type="ECO:0000256" key="7">
    <source>
        <dbReference type="PROSITE-ProRule" id="PRU01373"/>
    </source>
</evidence>
<dbReference type="GO" id="GO:0005576">
    <property type="term" value="C:extracellular region"/>
    <property type="evidence" value="ECO:0007669"/>
    <property type="project" value="TreeGrafter"/>
</dbReference>
<dbReference type="CDD" id="cd16913">
    <property type="entry name" value="YkuD_like"/>
    <property type="match status" value="1"/>
</dbReference>
<evidence type="ECO:0000259" key="8">
    <source>
        <dbReference type="PROSITE" id="PS52029"/>
    </source>
</evidence>
<evidence type="ECO:0000256" key="2">
    <source>
        <dbReference type="ARBA" id="ARBA00005992"/>
    </source>
</evidence>